<evidence type="ECO:0000259" key="5">
    <source>
        <dbReference type="Pfam" id="PF00296"/>
    </source>
</evidence>
<dbReference type="InterPro" id="IPR050172">
    <property type="entry name" value="SsuD_RutA_monooxygenase"/>
</dbReference>
<dbReference type="OrthoDB" id="5175259at2"/>
<gene>
    <name evidence="6" type="ORF">TL10_17750</name>
</gene>
<reference evidence="6 7" key="1">
    <citation type="submission" date="2015-01" db="EMBL/GenBank/DDBJ databases">
        <title>Genome sequence of Mycobacterium llatzerense and Mycobacterium immunogenum recovered from brain abscess.</title>
        <authorList>
            <person name="Greninger A.L."/>
            <person name="Langelier C."/>
            <person name="Cunningham G."/>
            <person name="Chiu C.Y."/>
            <person name="Miller S."/>
        </authorList>
    </citation>
    <scope>NUCLEOTIDE SEQUENCE [LARGE SCALE GENOMIC DNA]</scope>
    <source>
        <strain evidence="6 7">CLUC14</strain>
    </source>
</reference>
<evidence type="ECO:0000256" key="3">
    <source>
        <dbReference type="ARBA" id="ARBA00023002"/>
    </source>
</evidence>
<evidence type="ECO:0000256" key="2">
    <source>
        <dbReference type="ARBA" id="ARBA00022643"/>
    </source>
</evidence>
<keyword evidence="3" id="KW-0560">Oxidoreductase</keyword>
<dbReference type="Gene3D" id="3.20.20.30">
    <property type="entry name" value="Luciferase-like domain"/>
    <property type="match status" value="1"/>
</dbReference>
<keyword evidence="7" id="KW-1185">Reference proteome</keyword>
<name>A0A0D1JT30_9MYCO</name>
<dbReference type="Proteomes" id="UP000032221">
    <property type="component" value="Unassembled WGS sequence"/>
</dbReference>
<dbReference type="AlphaFoldDB" id="A0A0D1JT30"/>
<proteinExistence type="predicted"/>
<dbReference type="PANTHER" id="PTHR42847:SF4">
    <property type="entry name" value="ALKANESULFONATE MONOOXYGENASE-RELATED"/>
    <property type="match status" value="1"/>
</dbReference>
<dbReference type="InterPro" id="IPR011251">
    <property type="entry name" value="Luciferase-like_dom"/>
</dbReference>
<evidence type="ECO:0000313" key="7">
    <source>
        <dbReference type="Proteomes" id="UP000032221"/>
    </source>
</evidence>
<protein>
    <submittedName>
        <fullName evidence="6">Luciferase</fullName>
    </submittedName>
</protein>
<dbReference type="PATRIC" id="fig|280871.6.peg.3673"/>
<accession>A0A0D1JT30</accession>
<keyword evidence="1" id="KW-0285">Flavoprotein</keyword>
<dbReference type="Pfam" id="PF00296">
    <property type="entry name" value="Bac_luciferase"/>
    <property type="match status" value="1"/>
</dbReference>
<keyword evidence="4" id="KW-0503">Monooxygenase</keyword>
<keyword evidence="2" id="KW-0288">FMN</keyword>
<evidence type="ECO:0000256" key="1">
    <source>
        <dbReference type="ARBA" id="ARBA00022630"/>
    </source>
</evidence>
<dbReference type="GO" id="GO:0046306">
    <property type="term" value="P:alkanesulfonate catabolic process"/>
    <property type="evidence" value="ECO:0007669"/>
    <property type="project" value="TreeGrafter"/>
</dbReference>
<sequence>MVRHAIFLPPFGELADPQAIVDIAIAAEESGWDGLFLWDHVLSPIGGQWEIADPWVALAAAASSTSRIRLGPMVTPLPRRRIVKLARETLTLDRLSRGRLTVGLGTGDDRGREYSAFGEDADARRLGGLLDEGVGVLTSLWVGETVTHRGQLVAENVRALPDSAQQVRIPLWFGTARHSGKPIERAARHDGIFPLTGDASTVAQIADTIDQLRGSREGFDIAVKTRPGTDAAEFAGAGATWAMHAFWPGDGTDQVLRVITAGRPS</sequence>
<dbReference type="STRING" id="280871.TL10_17750"/>
<dbReference type="SUPFAM" id="SSF51679">
    <property type="entry name" value="Bacterial luciferase-like"/>
    <property type="match status" value="1"/>
</dbReference>
<dbReference type="EMBL" id="JXST01000024">
    <property type="protein sequence ID" value="KIU15729.1"/>
    <property type="molecule type" value="Genomic_DNA"/>
</dbReference>
<feature type="domain" description="Luciferase-like" evidence="5">
    <location>
        <begin position="16"/>
        <end position="214"/>
    </location>
</feature>
<dbReference type="PANTHER" id="PTHR42847">
    <property type="entry name" value="ALKANESULFONATE MONOOXYGENASE"/>
    <property type="match status" value="1"/>
</dbReference>
<evidence type="ECO:0000313" key="6">
    <source>
        <dbReference type="EMBL" id="KIU15729.1"/>
    </source>
</evidence>
<dbReference type="GO" id="GO:0008726">
    <property type="term" value="F:alkanesulfonate monooxygenase activity"/>
    <property type="evidence" value="ECO:0007669"/>
    <property type="project" value="TreeGrafter"/>
</dbReference>
<organism evidence="6 7">
    <name type="scientific">Mycolicibacterium llatzerense</name>
    <dbReference type="NCBI Taxonomy" id="280871"/>
    <lineage>
        <taxon>Bacteria</taxon>
        <taxon>Bacillati</taxon>
        <taxon>Actinomycetota</taxon>
        <taxon>Actinomycetes</taxon>
        <taxon>Mycobacteriales</taxon>
        <taxon>Mycobacteriaceae</taxon>
        <taxon>Mycolicibacterium</taxon>
    </lineage>
</organism>
<dbReference type="InterPro" id="IPR036661">
    <property type="entry name" value="Luciferase-like_sf"/>
</dbReference>
<evidence type="ECO:0000256" key="4">
    <source>
        <dbReference type="ARBA" id="ARBA00023033"/>
    </source>
</evidence>
<comment type="caution">
    <text evidence="6">The sequence shown here is derived from an EMBL/GenBank/DDBJ whole genome shotgun (WGS) entry which is preliminary data.</text>
</comment>